<evidence type="ECO:0000256" key="1">
    <source>
        <dbReference type="SAM" id="MobiDB-lite"/>
    </source>
</evidence>
<name>A0A5C3QQA6_9AGAR</name>
<organism evidence="3 4">
    <name type="scientific">Pterulicium gracile</name>
    <dbReference type="NCBI Taxonomy" id="1884261"/>
    <lineage>
        <taxon>Eukaryota</taxon>
        <taxon>Fungi</taxon>
        <taxon>Dikarya</taxon>
        <taxon>Basidiomycota</taxon>
        <taxon>Agaricomycotina</taxon>
        <taxon>Agaricomycetes</taxon>
        <taxon>Agaricomycetidae</taxon>
        <taxon>Agaricales</taxon>
        <taxon>Pleurotineae</taxon>
        <taxon>Pterulaceae</taxon>
        <taxon>Pterulicium</taxon>
    </lineage>
</organism>
<proteinExistence type="predicted"/>
<sequence>MSRITTLVLLPDNPTNCEFIDTLDDETAYEVRTVYNPQSATITTVRNGAGAVIGSFEWKDVRSDVVTFGADGVTMSSGDWLKKSRVPFKDTVTFEDSRGKTFKWKGNSPGLSLSLFIEDDKQQPVARFQKAHRILDKSTDPPTQVQVAAQLLLDERANEIRNEVVLSFILLEKSRRARESSTNNRADADGIPVSRSYAHQRGEL</sequence>
<reference evidence="3 4" key="1">
    <citation type="journal article" date="2019" name="Nat. Ecol. Evol.">
        <title>Megaphylogeny resolves global patterns of mushroom evolution.</title>
        <authorList>
            <person name="Varga T."/>
            <person name="Krizsan K."/>
            <person name="Foldi C."/>
            <person name="Dima B."/>
            <person name="Sanchez-Garcia M."/>
            <person name="Sanchez-Ramirez S."/>
            <person name="Szollosi G.J."/>
            <person name="Szarkandi J.G."/>
            <person name="Papp V."/>
            <person name="Albert L."/>
            <person name="Andreopoulos W."/>
            <person name="Angelini C."/>
            <person name="Antonin V."/>
            <person name="Barry K.W."/>
            <person name="Bougher N.L."/>
            <person name="Buchanan P."/>
            <person name="Buyck B."/>
            <person name="Bense V."/>
            <person name="Catcheside P."/>
            <person name="Chovatia M."/>
            <person name="Cooper J."/>
            <person name="Damon W."/>
            <person name="Desjardin D."/>
            <person name="Finy P."/>
            <person name="Geml J."/>
            <person name="Haridas S."/>
            <person name="Hughes K."/>
            <person name="Justo A."/>
            <person name="Karasinski D."/>
            <person name="Kautmanova I."/>
            <person name="Kiss B."/>
            <person name="Kocsube S."/>
            <person name="Kotiranta H."/>
            <person name="LaButti K.M."/>
            <person name="Lechner B.E."/>
            <person name="Liimatainen K."/>
            <person name="Lipzen A."/>
            <person name="Lukacs Z."/>
            <person name="Mihaltcheva S."/>
            <person name="Morgado L.N."/>
            <person name="Niskanen T."/>
            <person name="Noordeloos M.E."/>
            <person name="Ohm R.A."/>
            <person name="Ortiz-Santana B."/>
            <person name="Ovrebo C."/>
            <person name="Racz N."/>
            <person name="Riley R."/>
            <person name="Savchenko A."/>
            <person name="Shiryaev A."/>
            <person name="Soop K."/>
            <person name="Spirin V."/>
            <person name="Szebenyi C."/>
            <person name="Tomsovsky M."/>
            <person name="Tulloss R.E."/>
            <person name="Uehling J."/>
            <person name="Grigoriev I.V."/>
            <person name="Vagvolgyi C."/>
            <person name="Papp T."/>
            <person name="Martin F.M."/>
            <person name="Miettinen O."/>
            <person name="Hibbett D.S."/>
            <person name="Nagy L.G."/>
        </authorList>
    </citation>
    <scope>NUCLEOTIDE SEQUENCE [LARGE SCALE GENOMIC DNA]</scope>
    <source>
        <strain evidence="3 4">CBS 309.79</strain>
    </source>
</reference>
<accession>A0A5C3QQA6</accession>
<feature type="domain" description="DUF6593" evidence="2">
    <location>
        <begin position="12"/>
        <end position="176"/>
    </location>
</feature>
<dbReference type="Pfam" id="PF20236">
    <property type="entry name" value="DUF6593"/>
    <property type="match status" value="1"/>
</dbReference>
<evidence type="ECO:0000313" key="4">
    <source>
        <dbReference type="Proteomes" id="UP000305067"/>
    </source>
</evidence>
<evidence type="ECO:0000313" key="3">
    <source>
        <dbReference type="EMBL" id="TFL04165.1"/>
    </source>
</evidence>
<dbReference type="AlphaFoldDB" id="A0A5C3QQA6"/>
<gene>
    <name evidence="3" type="ORF">BDV98DRAFT_362435</name>
</gene>
<evidence type="ECO:0000259" key="2">
    <source>
        <dbReference type="Pfam" id="PF20236"/>
    </source>
</evidence>
<feature type="region of interest" description="Disordered" evidence="1">
    <location>
        <begin position="179"/>
        <end position="204"/>
    </location>
</feature>
<dbReference type="EMBL" id="ML178819">
    <property type="protein sequence ID" value="TFL04165.1"/>
    <property type="molecule type" value="Genomic_DNA"/>
</dbReference>
<protein>
    <recommendedName>
        <fullName evidence="2">DUF6593 domain-containing protein</fullName>
    </recommendedName>
</protein>
<dbReference type="OrthoDB" id="3256331at2759"/>
<dbReference type="InterPro" id="IPR046528">
    <property type="entry name" value="DUF6593"/>
</dbReference>
<dbReference type="Proteomes" id="UP000305067">
    <property type="component" value="Unassembled WGS sequence"/>
</dbReference>
<keyword evidence="4" id="KW-1185">Reference proteome</keyword>